<evidence type="ECO:0000259" key="1">
    <source>
        <dbReference type="Pfam" id="PF12680"/>
    </source>
</evidence>
<evidence type="ECO:0000313" key="2">
    <source>
        <dbReference type="EMBL" id="GIN62306.1"/>
    </source>
</evidence>
<dbReference type="SUPFAM" id="SSF54427">
    <property type="entry name" value="NTF2-like"/>
    <property type="match status" value="1"/>
</dbReference>
<reference evidence="2" key="1">
    <citation type="submission" date="2021-03" db="EMBL/GenBank/DDBJ databases">
        <title>Antimicrobial resistance genes in bacteria isolated from Japanese honey, and their potential for conferring macrolide and lincosamide resistance in the American foulbrood pathogen Paenibacillus larvae.</title>
        <authorList>
            <person name="Okamoto M."/>
            <person name="Kumagai M."/>
            <person name="Kanamori H."/>
            <person name="Takamatsu D."/>
        </authorList>
    </citation>
    <scope>NUCLEOTIDE SEQUENCE</scope>
    <source>
        <strain evidence="2">J27TS8</strain>
    </source>
</reference>
<dbReference type="InterPro" id="IPR032710">
    <property type="entry name" value="NTF2-like_dom_sf"/>
</dbReference>
<comment type="caution">
    <text evidence="2">The sequence shown here is derived from an EMBL/GenBank/DDBJ whole genome shotgun (WGS) entry which is preliminary data.</text>
</comment>
<dbReference type="Gene3D" id="3.10.450.50">
    <property type="match status" value="1"/>
</dbReference>
<sequence length="122" mass="14663">MERESVIVSYFQSWINKDSSKLTEIFSADITYSECYGPEYQGVEMIKRWFHDWNQKGTVLQWDIKQFIHQDNVTAVEWYFKCEYMGNVSDFDGVSLIEFDQDNRIVNVKEFQSELPHYCPYE</sequence>
<evidence type="ECO:0000313" key="3">
    <source>
        <dbReference type="Proteomes" id="UP000682111"/>
    </source>
</evidence>
<dbReference type="OrthoDB" id="4203328at2"/>
<protein>
    <submittedName>
        <fullName evidence="2">Transposase</fullName>
    </submittedName>
</protein>
<feature type="domain" description="SnoaL-like" evidence="1">
    <location>
        <begin position="9"/>
        <end position="107"/>
    </location>
</feature>
<dbReference type="EMBL" id="BORC01000003">
    <property type="protein sequence ID" value="GIN62306.1"/>
    <property type="molecule type" value="Genomic_DNA"/>
</dbReference>
<gene>
    <name evidence="2" type="ORF">J27TS8_22990</name>
</gene>
<accession>A0A919WHV2</accession>
<dbReference type="InterPro" id="IPR037401">
    <property type="entry name" value="SnoaL-like"/>
</dbReference>
<keyword evidence="3" id="KW-1185">Reference proteome</keyword>
<name>A0A919WHV2_9BACI</name>
<proteinExistence type="predicted"/>
<dbReference type="Proteomes" id="UP000682111">
    <property type="component" value="Unassembled WGS sequence"/>
</dbReference>
<dbReference type="Pfam" id="PF12680">
    <property type="entry name" value="SnoaL_2"/>
    <property type="match status" value="1"/>
</dbReference>
<dbReference type="AlphaFoldDB" id="A0A919WHV2"/>
<organism evidence="2 3">
    <name type="scientific">Robertmurraya siralis</name>
    <dbReference type="NCBI Taxonomy" id="77777"/>
    <lineage>
        <taxon>Bacteria</taxon>
        <taxon>Bacillati</taxon>
        <taxon>Bacillota</taxon>
        <taxon>Bacilli</taxon>
        <taxon>Bacillales</taxon>
        <taxon>Bacillaceae</taxon>
        <taxon>Robertmurraya</taxon>
    </lineage>
</organism>